<reference evidence="3" key="1">
    <citation type="submission" date="2018-05" db="EMBL/GenBank/DDBJ databases">
        <authorList>
            <person name="Deangelis K."/>
            <person name="Huntemann M."/>
            <person name="Clum A."/>
            <person name="Pillay M."/>
            <person name="Palaniappan K."/>
            <person name="Varghese N."/>
            <person name="Mikhailova N."/>
            <person name="Stamatis D."/>
            <person name="Reddy T."/>
            <person name="Daum C."/>
            <person name="Shapiro N."/>
            <person name="Ivanova N."/>
            <person name="Kyrpides N."/>
            <person name="Woyke T."/>
        </authorList>
    </citation>
    <scope>NUCLEOTIDE SEQUENCE [LARGE SCALE GENOMIC DNA]</scope>
    <source>
        <strain evidence="3">GAS496</strain>
    </source>
</reference>
<gene>
    <name evidence="2" type="ORF">C8E89_12241</name>
</gene>
<evidence type="ECO:0008006" key="4">
    <source>
        <dbReference type="Google" id="ProtNLM"/>
    </source>
</evidence>
<keyword evidence="3" id="KW-1185">Reference proteome</keyword>
<accession>A0A318H9S8</accession>
<dbReference type="AlphaFoldDB" id="A0A318H9S8"/>
<keyword evidence="1" id="KW-0732">Signal</keyword>
<dbReference type="Proteomes" id="UP000247781">
    <property type="component" value="Unassembled WGS sequence"/>
</dbReference>
<dbReference type="OrthoDB" id="4762505at2"/>
<name>A0A318H9S8_9MYCO</name>
<feature type="signal peptide" evidence="1">
    <location>
        <begin position="1"/>
        <end position="26"/>
    </location>
</feature>
<evidence type="ECO:0000256" key="1">
    <source>
        <dbReference type="SAM" id="SignalP"/>
    </source>
</evidence>
<sequence length="105" mass="11110">MRTGWGVAATLAVASVLLAPAGLATAEPTQAGNAYATIGTLESEGYDVIIDRVGNAPTNQCIVTSVRNPQQRTRTFWVDDGNGKHRRLITVVVSRSINVTLNCAV</sequence>
<dbReference type="EMBL" id="QJJU01000022">
    <property type="protein sequence ID" value="PXX03381.1"/>
    <property type="molecule type" value="Genomic_DNA"/>
</dbReference>
<evidence type="ECO:0000313" key="2">
    <source>
        <dbReference type="EMBL" id="PXX03381.1"/>
    </source>
</evidence>
<proteinExistence type="predicted"/>
<feature type="chain" id="PRO_5016314805" description="DUF4333 domain-containing protein" evidence="1">
    <location>
        <begin position="27"/>
        <end position="105"/>
    </location>
</feature>
<comment type="caution">
    <text evidence="2">The sequence shown here is derived from an EMBL/GenBank/DDBJ whole genome shotgun (WGS) entry which is preliminary data.</text>
</comment>
<reference evidence="2 3" key="2">
    <citation type="submission" date="2018-06" db="EMBL/GenBank/DDBJ databases">
        <title>Sequencing of bacterial isolates from soil warming experiment in Harvard Forest, Massachusetts, USA.</title>
        <authorList>
            <person name="Deangelis K.PhD."/>
        </authorList>
    </citation>
    <scope>NUCLEOTIDE SEQUENCE [LARGE SCALE GENOMIC DNA]</scope>
    <source>
        <strain evidence="2 3">GAS496</strain>
    </source>
</reference>
<dbReference type="RefSeq" id="WP_110318970.1">
    <property type="nucleotide sequence ID" value="NZ_QJJU01000022.1"/>
</dbReference>
<evidence type="ECO:0000313" key="3">
    <source>
        <dbReference type="Proteomes" id="UP000247781"/>
    </source>
</evidence>
<organism evidence="2 3">
    <name type="scientific">Mycolicibacterium moriokaense</name>
    <dbReference type="NCBI Taxonomy" id="39691"/>
    <lineage>
        <taxon>Bacteria</taxon>
        <taxon>Bacillati</taxon>
        <taxon>Actinomycetota</taxon>
        <taxon>Actinomycetes</taxon>
        <taxon>Mycobacteriales</taxon>
        <taxon>Mycobacteriaceae</taxon>
        <taxon>Mycolicibacterium</taxon>
    </lineage>
</organism>
<protein>
    <recommendedName>
        <fullName evidence="4">DUF4333 domain-containing protein</fullName>
    </recommendedName>
</protein>